<accession>A0A8E3B2H8</accession>
<organism evidence="2 3">
    <name type="scientific">Rhizobium loti</name>
    <name type="common">Mesorhizobium loti</name>
    <dbReference type="NCBI Taxonomy" id="381"/>
    <lineage>
        <taxon>Bacteria</taxon>
        <taxon>Pseudomonadati</taxon>
        <taxon>Pseudomonadota</taxon>
        <taxon>Alphaproteobacteria</taxon>
        <taxon>Hyphomicrobiales</taxon>
        <taxon>Phyllobacteriaceae</taxon>
        <taxon>Mesorhizobium</taxon>
    </lineage>
</organism>
<evidence type="ECO:0000256" key="1">
    <source>
        <dbReference type="SAM" id="Phobius"/>
    </source>
</evidence>
<dbReference type="EMBL" id="QGGH01000014">
    <property type="protein sequence ID" value="PWJ87826.1"/>
    <property type="molecule type" value="Genomic_DNA"/>
</dbReference>
<feature type="transmembrane region" description="Helical" evidence="1">
    <location>
        <begin position="52"/>
        <end position="74"/>
    </location>
</feature>
<protein>
    <submittedName>
        <fullName evidence="2">Uncharacterized protein</fullName>
    </submittedName>
</protein>
<keyword evidence="1" id="KW-0812">Transmembrane</keyword>
<keyword evidence="1" id="KW-0472">Membrane</keyword>
<feature type="transmembrane region" description="Helical" evidence="1">
    <location>
        <begin position="21"/>
        <end position="40"/>
    </location>
</feature>
<dbReference type="AlphaFoldDB" id="A0A8E3B2H8"/>
<dbReference type="Proteomes" id="UP000245631">
    <property type="component" value="Unassembled WGS sequence"/>
</dbReference>
<gene>
    <name evidence="2" type="ORF">C8D77_114117</name>
</gene>
<evidence type="ECO:0000313" key="3">
    <source>
        <dbReference type="Proteomes" id="UP000245631"/>
    </source>
</evidence>
<dbReference type="GeneID" id="61055376"/>
<comment type="caution">
    <text evidence="2">The sequence shown here is derived from an EMBL/GenBank/DDBJ whole genome shotgun (WGS) entry which is preliminary data.</text>
</comment>
<keyword evidence="1" id="KW-1133">Transmembrane helix</keyword>
<name>A0A8E3B2H8_RHILI</name>
<evidence type="ECO:0000313" key="2">
    <source>
        <dbReference type="EMBL" id="PWJ87826.1"/>
    </source>
</evidence>
<sequence>MTTKFQILTTQDFTDVGNVGVGLFICGPIFSGLCYVWLLSEMSNSSYDQHVGLPWAMIFLGGIANLLGFPMMLVGRKYEHIAAPLAEQAKKTNEGW</sequence>
<proteinExistence type="predicted"/>
<reference evidence="2 3" key="1">
    <citation type="submission" date="2018-05" db="EMBL/GenBank/DDBJ databases">
        <title>Genomic Encyclopedia of Type Strains, Phase IV (KMG-IV): sequencing the most valuable type-strain genomes for metagenomic binning, comparative biology and taxonomic classification.</title>
        <authorList>
            <person name="Goeker M."/>
        </authorList>
    </citation>
    <scope>NUCLEOTIDE SEQUENCE [LARGE SCALE GENOMIC DNA]</scope>
    <source>
        <strain evidence="2 3">DSM 2626</strain>
    </source>
</reference>
<dbReference type="RefSeq" id="WP_146211844.1">
    <property type="nucleotide sequence ID" value="NZ_QGGH01000014.1"/>
</dbReference>